<dbReference type="GO" id="GO:0016020">
    <property type="term" value="C:membrane"/>
    <property type="evidence" value="ECO:0007669"/>
    <property type="project" value="UniProtKB-SubCell"/>
</dbReference>
<feature type="domain" description="Histidine kinase" evidence="15">
    <location>
        <begin position="371"/>
        <end position="591"/>
    </location>
</feature>
<dbReference type="KEGG" id="pmaw:MACH26_22310"/>
<comment type="subcellular location">
    <subcellularLocation>
        <location evidence="2">Membrane</location>
    </subcellularLocation>
</comment>
<evidence type="ECO:0000256" key="1">
    <source>
        <dbReference type="ARBA" id="ARBA00000085"/>
    </source>
</evidence>
<dbReference type="SUPFAM" id="SSF47384">
    <property type="entry name" value="Homodimeric domain of signal transducing histidine kinase"/>
    <property type="match status" value="1"/>
</dbReference>
<dbReference type="EMBL" id="AP027272">
    <property type="protein sequence ID" value="BDX06710.1"/>
    <property type="molecule type" value="Genomic_DNA"/>
</dbReference>
<feature type="domain" description="Response regulatory" evidence="16">
    <location>
        <begin position="611"/>
        <end position="725"/>
    </location>
</feature>
<evidence type="ECO:0000256" key="3">
    <source>
        <dbReference type="ARBA" id="ARBA00012438"/>
    </source>
</evidence>
<evidence type="ECO:0000256" key="12">
    <source>
        <dbReference type="ARBA" id="ARBA00023136"/>
    </source>
</evidence>
<dbReference type="SMART" id="SM00388">
    <property type="entry name" value="HisKA"/>
    <property type="match status" value="1"/>
</dbReference>
<evidence type="ECO:0000256" key="2">
    <source>
        <dbReference type="ARBA" id="ARBA00004370"/>
    </source>
</evidence>
<dbReference type="PANTHER" id="PTHR45339">
    <property type="entry name" value="HYBRID SIGNAL TRANSDUCTION HISTIDINE KINASE J"/>
    <property type="match status" value="1"/>
</dbReference>
<evidence type="ECO:0000256" key="7">
    <source>
        <dbReference type="ARBA" id="ARBA00022741"/>
    </source>
</evidence>
<dbReference type="SMART" id="SM00387">
    <property type="entry name" value="HATPase_c"/>
    <property type="match status" value="1"/>
</dbReference>
<evidence type="ECO:0000256" key="4">
    <source>
        <dbReference type="ARBA" id="ARBA00022553"/>
    </source>
</evidence>
<gene>
    <name evidence="18" type="ORF">MACH26_22310</name>
</gene>
<dbReference type="Proteomes" id="UP001333710">
    <property type="component" value="Chromosome"/>
</dbReference>
<dbReference type="FunFam" id="1.10.287.130:FF:000004">
    <property type="entry name" value="Ethylene receptor 1"/>
    <property type="match status" value="1"/>
</dbReference>
<feature type="modified residue" description="4-aspartylphosphate" evidence="13">
    <location>
        <position position="660"/>
    </location>
</feature>
<keyword evidence="5" id="KW-0808">Transferase</keyword>
<dbReference type="CDD" id="cd00082">
    <property type="entry name" value="HisKA"/>
    <property type="match status" value="1"/>
</dbReference>
<feature type="transmembrane region" description="Helical" evidence="14">
    <location>
        <begin position="12"/>
        <end position="32"/>
    </location>
</feature>
<evidence type="ECO:0000256" key="13">
    <source>
        <dbReference type="PROSITE-ProRule" id="PRU00169"/>
    </source>
</evidence>
<dbReference type="PROSITE" id="PS50885">
    <property type="entry name" value="HAMP"/>
    <property type="match status" value="1"/>
</dbReference>
<evidence type="ECO:0000313" key="19">
    <source>
        <dbReference type="Proteomes" id="UP001333710"/>
    </source>
</evidence>
<keyword evidence="4 13" id="KW-0597">Phosphoprotein</keyword>
<keyword evidence="11" id="KW-0902">Two-component regulatory system</keyword>
<dbReference type="GO" id="GO:0000155">
    <property type="term" value="F:phosphorelay sensor kinase activity"/>
    <property type="evidence" value="ECO:0007669"/>
    <property type="project" value="InterPro"/>
</dbReference>
<dbReference type="EC" id="2.7.13.3" evidence="3"/>
<dbReference type="PRINTS" id="PR00344">
    <property type="entry name" value="BCTRLSENSOR"/>
</dbReference>
<keyword evidence="19" id="KW-1185">Reference proteome</keyword>
<dbReference type="AlphaFoldDB" id="A0AA48KUR1"/>
<dbReference type="SMART" id="SM00448">
    <property type="entry name" value="REC"/>
    <property type="match status" value="1"/>
</dbReference>
<evidence type="ECO:0000256" key="9">
    <source>
        <dbReference type="ARBA" id="ARBA00022840"/>
    </source>
</evidence>
<dbReference type="PANTHER" id="PTHR45339:SF1">
    <property type="entry name" value="HYBRID SIGNAL TRANSDUCTION HISTIDINE KINASE J"/>
    <property type="match status" value="1"/>
</dbReference>
<dbReference type="Gene3D" id="3.40.50.2300">
    <property type="match status" value="1"/>
</dbReference>
<dbReference type="InterPro" id="IPR036890">
    <property type="entry name" value="HATPase_C_sf"/>
</dbReference>
<dbReference type="InterPro" id="IPR011006">
    <property type="entry name" value="CheY-like_superfamily"/>
</dbReference>
<reference evidence="18" key="1">
    <citation type="submission" date="2023-01" db="EMBL/GenBank/DDBJ databases">
        <title>Complete genome sequence of Planctobacterium marinum strain Dej080120_11.</title>
        <authorList>
            <person name="Ueki S."/>
            <person name="Maruyama F."/>
        </authorList>
    </citation>
    <scope>NUCLEOTIDE SEQUENCE</scope>
    <source>
        <strain evidence="18">Dej080120_11</strain>
    </source>
</reference>
<dbReference type="GO" id="GO:0005524">
    <property type="term" value="F:ATP binding"/>
    <property type="evidence" value="ECO:0007669"/>
    <property type="project" value="UniProtKB-KW"/>
</dbReference>
<evidence type="ECO:0000256" key="6">
    <source>
        <dbReference type="ARBA" id="ARBA00022692"/>
    </source>
</evidence>
<feature type="domain" description="HAMP" evidence="17">
    <location>
        <begin position="297"/>
        <end position="349"/>
    </location>
</feature>
<dbReference type="Pfam" id="PF02518">
    <property type="entry name" value="HATPase_c"/>
    <property type="match status" value="1"/>
</dbReference>
<dbReference type="InterPro" id="IPR003594">
    <property type="entry name" value="HATPase_dom"/>
</dbReference>
<dbReference type="Gene3D" id="1.10.287.130">
    <property type="match status" value="1"/>
</dbReference>
<dbReference type="PROSITE" id="PS50109">
    <property type="entry name" value="HIS_KIN"/>
    <property type="match status" value="1"/>
</dbReference>
<evidence type="ECO:0000256" key="14">
    <source>
        <dbReference type="SAM" id="Phobius"/>
    </source>
</evidence>
<keyword evidence="8" id="KW-0418">Kinase</keyword>
<dbReference type="PROSITE" id="PS50110">
    <property type="entry name" value="RESPONSE_REGULATORY"/>
    <property type="match status" value="1"/>
</dbReference>
<evidence type="ECO:0000259" key="16">
    <source>
        <dbReference type="PROSITE" id="PS50110"/>
    </source>
</evidence>
<dbReference type="RefSeq" id="WP_338292715.1">
    <property type="nucleotide sequence ID" value="NZ_AP027272.1"/>
</dbReference>
<dbReference type="Pfam" id="PF00512">
    <property type="entry name" value="HisKA"/>
    <property type="match status" value="1"/>
</dbReference>
<dbReference type="SUPFAM" id="SSF52172">
    <property type="entry name" value="CheY-like"/>
    <property type="match status" value="1"/>
</dbReference>
<proteinExistence type="predicted"/>
<dbReference type="InterPro" id="IPR036097">
    <property type="entry name" value="HisK_dim/P_sf"/>
</dbReference>
<name>A0AA48KUR1_9ALTE</name>
<dbReference type="CDD" id="cd16922">
    <property type="entry name" value="HATPase_EvgS-ArcB-TorS-like"/>
    <property type="match status" value="1"/>
</dbReference>
<dbReference type="FunFam" id="3.30.565.10:FF:000010">
    <property type="entry name" value="Sensor histidine kinase RcsC"/>
    <property type="match status" value="1"/>
</dbReference>
<dbReference type="InterPro" id="IPR005467">
    <property type="entry name" value="His_kinase_dom"/>
</dbReference>
<comment type="catalytic activity">
    <reaction evidence="1">
        <text>ATP + protein L-histidine = ADP + protein N-phospho-L-histidine.</text>
        <dbReference type="EC" id="2.7.13.3"/>
    </reaction>
</comment>
<dbReference type="SUPFAM" id="SSF55874">
    <property type="entry name" value="ATPase domain of HSP90 chaperone/DNA topoisomerase II/histidine kinase"/>
    <property type="match status" value="1"/>
</dbReference>
<dbReference type="CDD" id="cd17546">
    <property type="entry name" value="REC_hyHK_CKI1_RcsC-like"/>
    <property type="match status" value="1"/>
</dbReference>
<dbReference type="Gene3D" id="3.30.565.10">
    <property type="entry name" value="Histidine kinase-like ATPase, C-terminal domain"/>
    <property type="match status" value="1"/>
</dbReference>
<evidence type="ECO:0000259" key="17">
    <source>
        <dbReference type="PROSITE" id="PS50885"/>
    </source>
</evidence>
<keyword evidence="10 14" id="KW-1133">Transmembrane helix</keyword>
<dbReference type="InterPro" id="IPR003661">
    <property type="entry name" value="HisK_dim/P_dom"/>
</dbReference>
<accession>A0AA48KUR1</accession>
<keyword evidence="6 14" id="KW-0812">Transmembrane</keyword>
<evidence type="ECO:0000256" key="8">
    <source>
        <dbReference type="ARBA" id="ARBA00022777"/>
    </source>
</evidence>
<evidence type="ECO:0000256" key="10">
    <source>
        <dbReference type="ARBA" id="ARBA00022989"/>
    </source>
</evidence>
<dbReference type="Pfam" id="PF00072">
    <property type="entry name" value="Response_reg"/>
    <property type="match status" value="1"/>
</dbReference>
<dbReference type="InterPro" id="IPR004358">
    <property type="entry name" value="Sig_transdc_His_kin-like_C"/>
</dbReference>
<evidence type="ECO:0000313" key="18">
    <source>
        <dbReference type="EMBL" id="BDX06710.1"/>
    </source>
</evidence>
<feature type="transmembrane region" description="Helical" evidence="14">
    <location>
        <begin position="274"/>
        <end position="293"/>
    </location>
</feature>
<keyword evidence="12 14" id="KW-0472">Membrane</keyword>
<evidence type="ECO:0000256" key="11">
    <source>
        <dbReference type="ARBA" id="ARBA00023012"/>
    </source>
</evidence>
<dbReference type="Gene3D" id="6.10.340.10">
    <property type="match status" value="1"/>
</dbReference>
<dbReference type="InterPro" id="IPR001789">
    <property type="entry name" value="Sig_transdc_resp-reg_receiver"/>
</dbReference>
<sequence>MKRQKPSIHTMLLVSIITIIAVPLLVSYGYFLRDSYQSSMERAQFSVQKELDREAYEMRSALFQLQYQIASFARNKAIGELAVNILFAQFAQKQMQRLVEDNAFVHSAFISDGSEFIIEGYPSSTYRIDASGIAAVSKNIMARGEDMELPLLLTLSSTIMPDTENTEPKTLLFFVMPLRKETGSIVNPYRVTSALFVEIDLLAAQTLLDAPDIASVLRFGNALLTEYGTLPAGKRVNVEQTIFGSELDFNQNDSLILSIALSQESFLQRFQENLFYTLVFSALIISLSFFLVLRLSNRVKDPLVELTKTANKFDSGDYQPYLKDQEFVEFEQAINAMNRMAATISRQISSLKEAKLTAEKSEQIKTQFLANMSHEIRTPMNGVLGLLDILNNKVTEREQKQLVARITESAKTLLTIVNDILDLSKLEAGKLQIEHIHFNVKQVLLGVVRTFSHSAKSKNIKLVLDSKAISQDWWQGDPTRITQVLNNLVSNGLKFTHDGQITITVSSLNNSNTDYLEFRIQDTGIGLSQEQQQRLFNKFEQADNSTTRKYGGTGLGLSICKSLVEMMQGQITATSMPGKGSEFCFTVKVEPGEPQQAVPDTLSVPDLSQFRVLVAEDNPINQDILRYLLSETRIQAEFVDNGAKAVNALSAQLPDVILMDVQMPEMSGPEATKLIRAQGFTMPIIMQTANVMTEEIESYLGAGAQAHIGKPIDKHVLYKTLSEVLAKSR</sequence>
<keyword evidence="9" id="KW-0067">ATP-binding</keyword>
<keyword evidence="7" id="KW-0547">Nucleotide-binding</keyword>
<organism evidence="18 19">
    <name type="scientific">Planctobacterium marinum</name>
    <dbReference type="NCBI Taxonomy" id="1631968"/>
    <lineage>
        <taxon>Bacteria</taxon>
        <taxon>Pseudomonadati</taxon>
        <taxon>Pseudomonadota</taxon>
        <taxon>Gammaproteobacteria</taxon>
        <taxon>Alteromonadales</taxon>
        <taxon>Alteromonadaceae</taxon>
        <taxon>Planctobacterium</taxon>
    </lineage>
</organism>
<protein>
    <recommendedName>
        <fullName evidence="3">histidine kinase</fullName>
        <ecNumber evidence="3">2.7.13.3</ecNumber>
    </recommendedName>
</protein>
<evidence type="ECO:0000259" key="15">
    <source>
        <dbReference type="PROSITE" id="PS50109"/>
    </source>
</evidence>
<evidence type="ECO:0000256" key="5">
    <source>
        <dbReference type="ARBA" id="ARBA00022679"/>
    </source>
</evidence>
<dbReference type="InterPro" id="IPR003660">
    <property type="entry name" value="HAMP_dom"/>
</dbReference>